<name>A0A6N2URN2_9BIFI</name>
<keyword evidence="2" id="KW-0812">Transmembrane</keyword>
<accession>A0A6N2URN2</accession>
<evidence type="ECO:0000256" key="2">
    <source>
        <dbReference type="SAM" id="Phobius"/>
    </source>
</evidence>
<dbReference type="AlphaFoldDB" id="A0A6N2URN2"/>
<sequence length="233" mass="25028">MSDSRRRNRIILYGIIAVLVLLIAGIGAGVMIGTHMAASQQQAASTTQASGSSSANSPSTGMSGTTGDSADLWHGKDIRKSGEGVYPGMDKERACTQAGVEAAYWLISGSGSQREEELYKRFFLPNLVSADVDPESTAHWINHGDPPFTAVPVDVAADMLGTKIDDNAIGCVVSLDGKEHGKENIPNSSDPYPDSGVLYLQLNRKDKDSAWFVMSTIYNPSDYQRDIKQQGNN</sequence>
<feature type="compositionally biased region" description="Low complexity" evidence="1">
    <location>
        <begin position="43"/>
        <end position="63"/>
    </location>
</feature>
<evidence type="ECO:0000256" key="1">
    <source>
        <dbReference type="SAM" id="MobiDB-lite"/>
    </source>
</evidence>
<dbReference type="EMBL" id="CACRSP010000014">
    <property type="protein sequence ID" value="VYT17786.1"/>
    <property type="molecule type" value="Genomic_DNA"/>
</dbReference>
<reference evidence="3" key="1">
    <citation type="submission" date="2019-11" db="EMBL/GenBank/DDBJ databases">
        <authorList>
            <person name="Feng L."/>
        </authorList>
    </citation>
    <scope>NUCLEOTIDE SEQUENCE</scope>
    <source>
        <strain evidence="3">BdentiumLFYP24</strain>
    </source>
</reference>
<organism evidence="3">
    <name type="scientific">Bifidobacterium dentium</name>
    <dbReference type="NCBI Taxonomy" id="1689"/>
    <lineage>
        <taxon>Bacteria</taxon>
        <taxon>Bacillati</taxon>
        <taxon>Actinomycetota</taxon>
        <taxon>Actinomycetes</taxon>
        <taxon>Bifidobacteriales</taxon>
        <taxon>Bifidobacteriaceae</taxon>
        <taxon>Bifidobacterium</taxon>
    </lineage>
</organism>
<feature type="region of interest" description="Disordered" evidence="1">
    <location>
        <begin position="43"/>
        <end position="74"/>
    </location>
</feature>
<dbReference type="RefSeq" id="WP_239511846.1">
    <property type="nucleotide sequence ID" value="NZ_JACZEC010000009.1"/>
</dbReference>
<feature type="transmembrane region" description="Helical" evidence="2">
    <location>
        <begin position="12"/>
        <end position="32"/>
    </location>
</feature>
<evidence type="ECO:0000313" key="3">
    <source>
        <dbReference type="EMBL" id="VYT17786.1"/>
    </source>
</evidence>
<protein>
    <submittedName>
        <fullName evidence="3">Uncharacterized protein</fullName>
    </submittedName>
</protein>
<gene>
    <name evidence="3" type="ORF">BDLFYP24_00406</name>
</gene>
<keyword evidence="2" id="KW-1133">Transmembrane helix</keyword>
<keyword evidence="2" id="KW-0472">Membrane</keyword>
<proteinExistence type="predicted"/>